<sequence length="99" mass="11314">MKKTVLILFLLISGQHGAQAQMKSTTRAECTRRCMASDSAPLAISRHEDKMKSINSKKRLEKDPGKIKEIEQEESNELDRFEIEHENICKQICGNNPEK</sequence>
<evidence type="ECO:0000313" key="2">
    <source>
        <dbReference type="EMBL" id="MYN08257.1"/>
    </source>
</evidence>
<feature type="chain" id="PRO_5031448266" description="Secreted protein" evidence="1">
    <location>
        <begin position="21"/>
        <end position="99"/>
    </location>
</feature>
<keyword evidence="3" id="KW-1185">Reference proteome</keyword>
<evidence type="ECO:0008006" key="4">
    <source>
        <dbReference type="Google" id="ProtNLM"/>
    </source>
</evidence>
<accession>A0A7X4HCV0</accession>
<feature type="signal peptide" evidence="1">
    <location>
        <begin position="1"/>
        <end position="20"/>
    </location>
</feature>
<comment type="caution">
    <text evidence="2">The sequence shown here is derived from an EMBL/GenBank/DDBJ whole genome shotgun (WGS) entry which is preliminary data.</text>
</comment>
<dbReference type="Proteomes" id="UP000450676">
    <property type="component" value="Unassembled WGS sequence"/>
</dbReference>
<organism evidence="2 3">
    <name type="scientific">Pseudoduganella aquatica</name>
    <dbReference type="NCBI Taxonomy" id="2660641"/>
    <lineage>
        <taxon>Bacteria</taxon>
        <taxon>Pseudomonadati</taxon>
        <taxon>Pseudomonadota</taxon>
        <taxon>Betaproteobacteria</taxon>
        <taxon>Burkholderiales</taxon>
        <taxon>Oxalobacteraceae</taxon>
        <taxon>Telluria group</taxon>
        <taxon>Pseudoduganella</taxon>
    </lineage>
</organism>
<evidence type="ECO:0000256" key="1">
    <source>
        <dbReference type="SAM" id="SignalP"/>
    </source>
</evidence>
<dbReference type="EMBL" id="WWCU01000012">
    <property type="protein sequence ID" value="MYN08257.1"/>
    <property type="molecule type" value="Genomic_DNA"/>
</dbReference>
<reference evidence="2 3" key="1">
    <citation type="submission" date="2019-12" db="EMBL/GenBank/DDBJ databases">
        <title>Novel species isolated from a subtropical stream in China.</title>
        <authorList>
            <person name="Lu H."/>
        </authorList>
    </citation>
    <scope>NUCLEOTIDE SEQUENCE [LARGE SCALE GENOMIC DNA]</scope>
    <source>
        <strain evidence="2 3">FT127W</strain>
    </source>
</reference>
<evidence type="ECO:0000313" key="3">
    <source>
        <dbReference type="Proteomes" id="UP000450676"/>
    </source>
</evidence>
<dbReference type="AlphaFoldDB" id="A0A7X4HCV0"/>
<gene>
    <name evidence="2" type="ORF">GTP77_13025</name>
</gene>
<protein>
    <recommendedName>
        <fullName evidence="4">Secreted protein</fullName>
    </recommendedName>
</protein>
<dbReference type="RefSeq" id="WP_161072581.1">
    <property type="nucleotide sequence ID" value="NZ_WWCU01000012.1"/>
</dbReference>
<name>A0A7X4HCV0_9BURK</name>
<keyword evidence="1" id="KW-0732">Signal</keyword>
<proteinExistence type="predicted"/>